<dbReference type="PROSITE" id="PS00107">
    <property type="entry name" value="PROTEIN_KINASE_ATP"/>
    <property type="match status" value="1"/>
</dbReference>
<evidence type="ECO:0000256" key="5">
    <source>
        <dbReference type="ARBA" id="ARBA00022777"/>
    </source>
</evidence>
<name>A0A6N2L8L8_SALVM</name>
<evidence type="ECO:0000256" key="2">
    <source>
        <dbReference type="ARBA" id="ARBA00022527"/>
    </source>
</evidence>
<dbReference type="Gene3D" id="3.30.200.20">
    <property type="entry name" value="Phosphorylase Kinase, domain 1"/>
    <property type="match status" value="1"/>
</dbReference>
<dbReference type="SUPFAM" id="SSF56112">
    <property type="entry name" value="Protein kinase-like (PK-like)"/>
    <property type="match status" value="1"/>
</dbReference>
<dbReference type="PROSITE" id="PS50011">
    <property type="entry name" value="PROTEIN_KINASE_DOM"/>
    <property type="match status" value="1"/>
</dbReference>
<feature type="compositionally biased region" description="Basic and acidic residues" evidence="8">
    <location>
        <begin position="27"/>
        <end position="43"/>
    </location>
</feature>
<evidence type="ECO:0000256" key="6">
    <source>
        <dbReference type="ARBA" id="ARBA00022840"/>
    </source>
</evidence>
<feature type="domain" description="Protein kinase" evidence="9">
    <location>
        <begin position="112"/>
        <end position="176"/>
    </location>
</feature>
<dbReference type="GO" id="GO:0005524">
    <property type="term" value="F:ATP binding"/>
    <property type="evidence" value="ECO:0007669"/>
    <property type="project" value="UniProtKB-UniRule"/>
</dbReference>
<gene>
    <name evidence="10" type="ORF">SVIM_LOCUS193512</name>
</gene>
<dbReference type="Pfam" id="PF00069">
    <property type="entry name" value="Pkinase"/>
    <property type="match status" value="1"/>
</dbReference>
<dbReference type="GO" id="GO:0004674">
    <property type="term" value="F:protein serine/threonine kinase activity"/>
    <property type="evidence" value="ECO:0007669"/>
    <property type="project" value="UniProtKB-KW"/>
</dbReference>
<reference evidence="10" key="1">
    <citation type="submission" date="2019-03" db="EMBL/GenBank/DDBJ databases">
        <authorList>
            <person name="Mank J."/>
            <person name="Almeida P."/>
        </authorList>
    </citation>
    <scope>NUCLEOTIDE SEQUENCE</scope>
    <source>
        <strain evidence="10">78183</strain>
    </source>
</reference>
<dbReference type="GO" id="GO:0030154">
    <property type="term" value="P:cell differentiation"/>
    <property type="evidence" value="ECO:0007669"/>
    <property type="project" value="TreeGrafter"/>
</dbReference>
<keyword evidence="2" id="KW-0723">Serine/threonine-protein kinase</keyword>
<keyword evidence="4 7" id="KW-0547">Nucleotide-binding</keyword>
<evidence type="ECO:0000256" key="1">
    <source>
        <dbReference type="ARBA" id="ARBA00005527"/>
    </source>
</evidence>
<feature type="compositionally biased region" description="Polar residues" evidence="8">
    <location>
        <begin position="54"/>
        <end position="73"/>
    </location>
</feature>
<proteinExistence type="inferred from homology"/>
<keyword evidence="6 7" id="KW-0067">ATP-binding</keyword>
<keyword evidence="3" id="KW-0808">Transferase</keyword>
<feature type="region of interest" description="Disordered" evidence="8">
    <location>
        <begin position="1"/>
        <end position="73"/>
    </location>
</feature>
<protein>
    <recommendedName>
        <fullName evidence="9">Protein kinase domain-containing protein</fullName>
    </recommendedName>
</protein>
<keyword evidence="5" id="KW-0418">Kinase</keyword>
<comment type="similarity">
    <text evidence="1">Belongs to the protein kinase superfamily. CMGC Ser/Thr protein kinase family. GSK-3 subfamily.</text>
</comment>
<evidence type="ECO:0000256" key="4">
    <source>
        <dbReference type="ARBA" id="ARBA00022741"/>
    </source>
</evidence>
<evidence type="ECO:0000256" key="7">
    <source>
        <dbReference type="PROSITE-ProRule" id="PRU10141"/>
    </source>
</evidence>
<dbReference type="InterPro" id="IPR050591">
    <property type="entry name" value="GSK-3"/>
</dbReference>
<evidence type="ECO:0000256" key="3">
    <source>
        <dbReference type="ARBA" id="ARBA00022679"/>
    </source>
</evidence>
<dbReference type="GO" id="GO:0007165">
    <property type="term" value="P:signal transduction"/>
    <property type="evidence" value="ECO:0007669"/>
    <property type="project" value="TreeGrafter"/>
</dbReference>
<dbReference type="GO" id="GO:0005737">
    <property type="term" value="C:cytoplasm"/>
    <property type="evidence" value="ECO:0007669"/>
    <property type="project" value="TreeGrafter"/>
</dbReference>
<evidence type="ECO:0000313" key="10">
    <source>
        <dbReference type="EMBL" id="VFU37127.1"/>
    </source>
</evidence>
<dbReference type="PANTHER" id="PTHR24057">
    <property type="entry name" value="GLYCOGEN SYNTHASE KINASE-3 ALPHA"/>
    <property type="match status" value="1"/>
</dbReference>
<feature type="binding site" evidence="7">
    <location>
        <position position="142"/>
    </location>
    <ligand>
        <name>ATP</name>
        <dbReference type="ChEBI" id="CHEBI:30616"/>
    </ligand>
</feature>
<evidence type="ECO:0000259" key="9">
    <source>
        <dbReference type="PROSITE" id="PS50011"/>
    </source>
</evidence>
<evidence type="ECO:0000256" key="8">
    <source>
        <dbReference type="SAM" id="MobiDB-lite"/>
    </source>
</evidence>
<dbReference type="GO" id="GO:0005634">
    <property type="term" value="C:nucleus"/>
    <property type="evidence" value="ECO:0007669"/>
    <property type="project" value="TreeGrafter"/>
</dbReference>
<feature type="compositionally biased region" description="Low complexity" evidence="8">
    <location>
        <begin position="9"/>
        <end position="23"/>
    </location>
</feature>
<dbReference type="InterPro" id="IPR000719">
    <property type="entry name" value="Prot_kinase_dom"/>
</dbReference>
<dbReference type="AlphaFoldDB" id="A0A6N2L8L8"/>
<dbReference type="InterPro" id="IPR011009">
    <property type="entry name" value="Kinase-like_dom_sf"/>
</dbReference>
<sequence>MNVMRRLKSIASGRTSISSSDSGGDAGTKRAKVDQEIERKVDGESYLVERSVTVPGQEQRMASTSQENAASTSNITSEMEAAIVSGNGTESGQIIATTVGGRNGQPKQTISYMAERMVGTGSFGVVFQAKCLETGQAVAIKKVLQDKRYKNRELQIMRLLDHPNVRSTETLFLFNH</sequence>
<accession>A0A6N2L8L8</accession>
<dbReference type="PANTHER" id="PTHR24057:SF60">
    <property type="entry name" value="SHAGGY-RELATED PROTEIN KINASE THETA"/>
    <property type="match status" value="1"/>
</dbReference>
<dbReference type="InterPro" id="IPR017441">
    <property type="entry name" value="Protein_kinase_ATP_BS"/>
</dbReference>
<dbReference type="EMBL" id="CAADRP010001224">
    <property type="protein sequence ID" value="VFU37127.1"/>
    <property type="molecule type" value="Genomic_DNA"/>
</dbReference>
<organism evidence="10">
    <name type="scientific">Salix viminalis</name>
    <name type="common">Common osier</name>
    <name type="synonym">Basket willow</name>
    <dbReference type="NCBI Taxonomy" id="40686"/>
    <lineage>
        <taxon>Eukaryota</taxon>
        <taxon>Viridiplantae</taxon>
        <taxon>Streptophyta</taxon>
        <taxon>Embryophyta</taxon>
        <taxon>Tracheophyta</taxon>
        <taxon>Spermatophyta</taxon>
        <taxon>Magnoliopsida</taxon>
        <taxon>eudicotyledons</taxon>
        <taxon>Gunneridae</taxon>
        <taxon>Pentapetalae</taxon>
        <taxon>rosids</taxon>
        <taxon>fabids</taxon>
        <taxon>Malpighiales</taxon>
        <taxon>Salicaceae</taxon>
        <taxon>Saliceae</taxon>
        <taxon>Salix</taxon>
    </lineage>
</organism>